<evidence type="ECO:0008006" key="3">
    <source>
        <dbReference type="Google" id="ProtNLM"/>
    </source>
</evidence>
<protein>
    <recommendedName>
        <fullName evidence="3">Ubiquitin-like protease family profile domain-containing protein</fullName>
    </recommendedName>
</protein>
<evidence type="ECO:0000313" key="1">
    <source>
        <dbReference type="EMBL" id="MED6169751.1"/>
    </source>
</evidence>
<dbReference type="Proteomes" id="UP001341840">
    <property type="component" value="Unassembled WGS sequence"/>
</dbReference>
<dbReference type="SUPFAM" id="SSF54001">
    <property type="entry name" value="Cysteine proteinases"/>
    <property type="match status" value="1"/>
</dbReference>
<sequence length="377" mass="43138">MRTLGLMEGDLPIRPIGRVWLRGLHAKHLYLGISGVYGDTRDISIHGLAPFYQILFISLFDHNSLTLTIATPVFLTTKIVPCVNSLGRRPESCTRLNLGFPTPPETQDQPPTTLDEEFPLTARTMAVIYNMDEHVNGPAPTVATPQPTQAIEDDFDERVATWATVPKGGNDYEPVFRLRGPKFLEAIRYQFKSMAPKSYIDIGIVGLMCHVLNREEGDRYEKLVYCLPPEILQRMFFTHDHNWMDKKKRRPYEISSLTNHKEYLDYIDREKLVSHRFSNILNQLLKWAGASSILKKGSWSLPTRYINVPQQPNDCDCAVFPMLDEFRKKLVTKIIMSKENSMRQDVITAAQTMRVTRPSAALRSPFIPFPTPDFPIK</sequence>
<proteinExistence type="predicted"/>
<dbReference type="EMBL" id="JASCZI010151121">
    <property type="protein sequence ID" value="MED6169751.1"/>
    <property type="molecule type" value="Genomic_DNA"/>
</dbReference>
<gene>
    <name evidence="1" type="ORF">PIB30_024268</name>
</gene>
<keyword evidence="2" id="KW-1185">Reference proteome</keyword>
<name>A0ABU6VBX7_9FABA</name>
<accession>A0ABU6VBX7</accession>
<dbReference type="InterPro" id="IPR038765">
    <property type="entry name" value="Papain-like_cys_pep_sf"/>
</dbReference>
<reference evidence="1 2" key="1">
    <citation type="journal article" date="2023" name="Plants (Basel)">
        <title>Bridging the Gap: Combining Genomics and Transcriptomics Approaches to Understand Stylosanthes scabra, an Orphan Legume from the Brazilian Caatinga.</title>
        <authorList>
            <person name="Ferreira-Neto J.R.C."/>
            <person name="da Silva M.D."/>
            <person name="Binneck E."/>
            <person name="de Melo N.F."/>
            <person name="da Silva R.H."/>
            <person name="de Melo A.L.T.M."/>
            <person name="Pandolfi V."/>
            <person name="Bustamante F.O."/>
            <person name="Brasileiro-Vidal A.C."/>
            <person name="Benko-Iseppon A.M."/>
        </authorList>
    </citation>
    <scope>NUCLEOTIDE SEQUENCE [LARGE SCALE GENOMIC DNA]</scope>
    <source>
        <tissue evidence="1">Leaves</tissue>
    </source>
</reference>
<evidence type="ECO:0000313" key="2">
    <source>
        <dbReference type="Proteomes" id="UP001341840"/>
    </source>
</evidence>
<comment type="caution">
    <text evidence="1">The sequence shown here is derived from an EMBL/GenBank/DDBJ whole genome shotgun (WGS) entry which is preliminary data.</text>
</comment>
<organism evidence="1 2">
    <name type="scientific">Stylosanthes scabra</name>
    <dbReference type="NCBI Taxonomy" id="79078"/>
    <lineage>
        <taxon>Eukaryota</taxon>
        <taxon>Viridiplantae</taxon>
        <taxon>Streptophyta</taxon>
        <taxon>Embryophyta</taxon>
        <taxon>Tracheophyta</taxon>
        <taxon>Spermatophyta</taxon>
        <taxon>Magnoliopsida</taxon>
        <taxon>eudicotyledons</taxon>
        <taxon>Gunneridae</taxon>
        <taxon>Pentapetalae</taxon>
        <taxon>rosids</taxon>
        <taxon>fabids</taxon>
        <taxon>Fabales</taxon>
        <taxon>Fabaceae</taxon>
        <taxon>Papilionoideae</taxon>
        <taxon>50 kb inversion clade</taxon>
        <taxon>dalbergioids sensu lato</taxon>
        <taxon>Dalbergieae</taxon>
        <taxon>Pterocarpus clade</taxon>
        <taxon>Stylosanthes</taxon>
    </lineage>
</organism>